<dbReference type="Proteomes" id="UP000719766">
    <property type="component" value="Unassembled WGS sequence"/>
</dbReference>
<evidence type="ECO:0000259" key="2">
    <source>
        <dbReference type="Pfam" id="PF00134"/>
    </source>
</evidence>
<dbReference type="GO" id="GO:0019901">
    <property type="term" value="F:protein kinase binding"/>
    <property type="evidence" value="ECO:0007669"/>
    <property type="project" value="InterPro"/>
</dbReference>
<gene>
    <name evidence="3" type="ORF">HD556DRAFT_1277271</name>
</gene>
<dbReference type="PANTHER" id="PTHR15615:SF10">
    <property type="entry name" value="PHO85 CYCLIN-2-RELATED"/>
    <property type="match status" value="1"/>
</dbReference>
<keyword evidence="4" id="KW-1185">Reference proteome</keyword>
<dbReference type="Pfam" id="PF00134">
    <property type="entry name" value="Cyclin_N"/>
    <property type="match status" value="1"/>
</dbReference>
<dbReference type="GO" id="GO:0016538">
    <property type="term" value="F:cyclin-dependent protein serine/threonine kinase regulator activity"/>
    <property type="evidence" value="ECO:0007669"/>
    <property type="project" value="TreeGrafter"/>
</dbReference>
<accession>A0A9P7DCE7</accession>
<dbReference type="OrthoDB" id="10250320at2759"/>
<name>A0A9P7DCE7_9AGAM</name>
<feature type="compositionally biased region" description="Low complexity" evidence="1">
    <location>
        <begin position="300"/>
        <end position="312"/>
    </location>
</feature>
<feature type="compositionally biased region" description="Pro residues" evidence="1">
    <location>
        <begin position="233"/>
        <end position="245"/>
    </location>
</feature>
<reference evidence="3" key="1">
    <citation type="journal article" date="2020" name="New Phytol.">
        <title>Comparative genomics reveals dynamic genome evolution in host specialist ectomycorrhizal fungi.</title>
        <authorList>
            <person name="Lofgren L.A."/>
            <person name="Nguyen N.H."/>
            <person name="Vilgalys R."/>
            <person name="Ruytinx J."/>
            <person name="Liao H.L."/>
            <person name="Branco S."/>
            <person name="Kuo A."/>
            <person name="LaButti K."/>
            <person name="Lipzen A."/>
            <person name="Andreopoulos W."/>
            <person name="Pangilinan J."/>
            <person name="Riley R."/>
            <person name="Hundley H."/>
            <person name="Na H."/>
            <person name="Barry K."/>
            <person name="Grigoriev I.V."/>
            <person name="Stajich J.E."/>
            <person name="Kennedy P.G."/>
        </authorList>
    </citation>
    <scope>NUCLEOTIDE SEQUENCE</scope>
    <source>
        <strain evidence="3">S12</strain>
    </source>
</reference>
<organism evidence="3 4">
    <name type="scientific">Suillus plorans</name>
    <dbReference type="NCBI Taxonomy" id="116603"/>
    <lineage>
        <taxon>Eukaryota</taxon>
        <taxon>Fungi</taxon>
        <taxon>Dikarya</taxon>
        <taxon>Basidiomycota</taxon>
        <taxon>Agaricomycotina</taxon>
        <taxon>Agaricomycetes</taxon>
        <taxon>Agaricomycetidae</taxon>
        <taxon>Boletales</taxon>
        <taxon>Suillineae</taxon>
        <taxon>Suillaceae</taxon>
        <taxon>Suillus</taxon>
    </lineage>
</organism>
<evidence type="ECO:0000256" key="1">
    <source>
        <dbReference type="SAM" id="MobiDB-lite"/>
    </source>
</evidence>
<protein>
    <recommendedName>
        <fullName evidence="2">Cyclin N-terminal domain-containing protein</fullName>
    </recommendedName>
</protein>
<evidence type="ECO:0000313" key="4">
    <source>
        <dbReference type="Proteomes" id="UP000719766"/>
    </source>
</evidence>
<dbReference type="Gene3D" id="1.10.472.10">
    <property type="entry name" value="Cyclin-like"/>
    <property type="match status" value="1"/>
</dbReference>
<dbReference type="SUPFAM" id="SSF47954">
    <property type="entry name" value="Cyclin-like"/>
    <property type="match status" value="1"/>
</dbReference>
<feature type="region of interest" description="Disordered" evidence="1">
    <location>
        <begin position="218"/>
        <end position="249"/>
    </location>
</feature>
<dbReference type="InterPro" id="IPR006671">
    <property type="entry name" value="Cyclin_N"/>
</dbReference>
<sequence>MSLDRRHPASLLPRSLHNPYLVELMRRSVTMEMISYIAHQASRAIMINEQLPAPSALPTPPTTPIKAPFSETQDVAPPAQVALKLPSLVHFITRLVNRSNVQVPTLLTTLIYLHRVRVKVPAMTKGRPCTRHRVFLATLIVAAKYLNDSSPKNTHWAAYAEHFDLPEVNLMEEQLLYILGYDLRFDEQEVCIHFAPFMPTRIVCPLTPQQETRAAAVERVSKAGKARAQAQLPTPPSEVPPPPPIGSSIVSTVRGIARRLSSSRLGGTQGRASCIASPISSVHSCDSSSATDSEMESLIEDSGSSSDSASSVSDDEQEADEKPSVVRKPFVLGGIPPQAHREGRKVSEAGSVRSIATVRGGDSPSPPNPPAPLDMCTIRVVNRAAAPGKRASSYVYGMSNVNRNQSDADSAGGSGIPASSMKASVSMSSNGFLSRIWSAAIKGQEKEKPTYDLSGKGSVGPPVVSVVEPAERHPPGHGASAFHRLVHSRSAIFRATANQNLLDV</sequence>
<dbReference type="GeneID" id="64593013"/>
<dbReference type="RefSeq" id="XP_041154997.1">
    <property type="nucleotide sequence ID" value="XM_041299249.1"/>
</dbReference>
<dbReference type="GO" id="GO:0005634">
    <property type="term" value="C:nucleus"/>
    <property type="evidence" value="ECO:0007669"/>
    <property type="project" value="TreeGrafter"/>
</dbReference>
<dbReference type="AlphaFoldDB" id="A0A9P7DCE7"/>
<proteinExistence type="predicted"/>
<dbReference type="GO" id="GO:0000307">
    <property type="term" value="C:cyclin-dependent protein kinase holoenzyme complex"/>
    <property type="evidence" value="ECO:0007669"/>
    <property type="project" value="TreeGrafter"/>
</dbReference>
<dbReference type="InterPro" id="IPR036915">
    <property type="entry name" value="Cyclin-like_sf"/>
</dbReference>
<dbReference type="EMBL" id="JABBWE010000076">
    <property type="protein sequence ID" value="KAG1787674.1"/>
    <property type="molecule type" value="Genomic_DNA"/>
</dbReference>
<dbReference type="PANTHER" id="PTHR15615">
    <property type="match status" value="1"/>
</dbReference>
<dbReference type="CDD" id="cd20557">
    <property type="entry name" value="CYCLIN_ScPCL1-like"/>
    <property type="match status" value="1"/>
</dbReference>
<dbReference type="InterPro" id="IPR013922">
    <property type="entry name" value="Cyclin_PHO80-like"/>
</dbReference>
<feature type="compositionally biased region" description="Polar residues" evidence="1">
    <location>
        <begin position="281"/>
        <end position="292"/>
    </location>
</feature>
<feature type="domain" description="Cyclin N-terminal" evidence="2">
    <location>
        <begin position="87"/>
        <end position="184"/>
    </location>
</feature>
<feature type="region of interest" description="Disordered" evidence="1">
    <location>
        <begin position="281"/>
        <end position="374"/>
    </location>
</feature>
<comment type="caution">
    <text evidence="3">The sequence shown here is derived from an EMBL/GenBank/DDBJ whole genome shotgun (WGS) entry which is preliminary data.</text>
</comment>
<evidence type="ECO:0000313" key="3">
    <source>
        <dbReference type="EMBL" id="KAG1787674.1"/>
    </source>
</evidence>